<dbReference type="GO" id="GO:0005524">
    <property type="term" value="F:ATP binding"/>
    <property type="evidence" value="ECO:0007669"/>
    <property type="project" value="UniProtKB-KW"/>
</dbReference>
<dbReference type="Gene3D" id="1.10.510.10">
    <property type="entry name" value="Transferase(Phosphotransferase) domain 1"/>
    <property type="match status" value="1"/>
</dbReference>
<dbReference type="PANTHER" id="PTHR24058:SF103">
    <property type="entry name" value="SERINE_THREONINE-PROTEIN KINASE PRP4 HOMOLOG"/>
    <property type="match status" value="1"/>
</dbReference>
<dbReference type="EMBL" id="CAMPGE010001108">
    <property type="protein sequence ID" value="CAI2359877.1"/>
    <property type="molecule type" value="Genomic_DNA"/>
</dbReference>
<feature type="region of interest" description="Disordered" evidence="8">
    <location>
        <begin position="1"/>
        <end position="223"/>
    </location>
</feature>
<feature type="compositionally biased region" description="Basic residues" evidence="8">
    <location>
        <begin position="25"/>
        <end position="39"/>
    </location>
</feature>
<keyword evidence="2" id="KW-0723">Serine/threonine-protein kinase</keyword>
<feature type="compositionally biased region" description="Basic and acidic residues" evidence="8">
    <location>
        <begin position="40"/>
        <end position="54"/>
    </location>
</feature>
<dbReference type="GO" id="GO:0004674">
    <property type="term" value="F:protein serine/threonine kinase activity"/>
    <property type="evidence" value="ECO:0007669"/>
    <property type="project" value="UniProtKB-KW"/>
</dbReference>
<dbReference type="SMART" id="SM00220">
    <property type="entry name" value="S_TKc"/>
    <property type="match status" value="1"/>
</dbReference>
<dbReference type="PROSITE" id="PS00108">
    <property type="entry name" value="PROTEIN_KINASE_ST"/>
    <property type="match status" value="1"/>
</dbReference>
<keyword evidence="6" id="KW-0067">ATP-binding</keyword>
<feature type="compositionally biased region" description="Basic and acidic residues" evidence="8">
    <location>
        <begin position="95"/>
        <end position="145"/>
    </location>
</feature>
<feature type="compositionally biased region" description="Basic residues" evidence="8">
    <location>
        <begin position="55"/>
        <end position="69"/>
    </location>
</feature>
<dbReference type="Pfam" id="PF00069">
    <property type="entry name" value="Pkinase"/>
    <property type="match status" value="1"/>
</dbReference>
<feature type="domain" description="Protein kinase" evidence="9">
    <location>
        <begin position="325"/>
        <end position="645"/>
    </location>
</feature>
<keyword evidence="3" id="KW-0808">Transferase</keyword>
<evidence type="ECO:0000256" key="5">
    <source>
        <dbReference type="ARBA" id="ARBA00022777"/>
    </source>
</evidence>
<evidence type="ECO:0000256" key="2">
    <source>
        <dbReference type="ARBA" id="ARBA00022527"/>
    </source>
</evidence>
<evidence type="ECO:0000256" key="8">
    <source>
        <dbReference type="SAM" id="MobiDB-lite"/>
    </source>
</evidence>
<dbReference type="PROSITE" id="PS50011">
    <property type="entry name" value="PROTEIN_KINASE_DOM"/>
    <property type="match status" value="1"/>
</dbReference>
<evidence type="ECO:0000256" key="7">
    <source>
        <dbReference type="ARBA" id="ARBA00023596"/>
    </source>
</evidence>
<evidence type="ECO:0000256" key="3">
    <source>
        <dbReference type="ARBA" id="ARBA00022679"/>
    </source>
</evidence>
<dbReference type="EC" id="2.7.11.1" evidence="1"/>
<dbReference type="PANTHER" id="PTHR24058">
    <property type="entry name" value="DUAL SPECIFICITY PROTEIN KINASE"/>
    <property type="match status" value="1"/>
</dbReference>
<reference evidence="10" key="1">
    <citation type="submission" date="2023-07" db="EMBL/GenBank/DDBJ databases">
        <authorList>
            <consortium name="AG Swart"/>
            <person name="Singh M."/>
            <person name="Singh A."/>
            <person name="Seah K."/>
            <person name="Emmerich C."/>
        </authorList>
    </citation>
    <scope>NUCLEOTIDE SEQUENCE</scope>
    <source>
        <strain evidence="10">DP1</strain>
    </source>
</reference>
<keyword evidence="11" id="KW-1185">Reference proteome</keyword>
<evidence type="ECO:0000313" key="10">
    <source>
        <dbReference type="EMBL" id="CAI2359877.1"/>
    </source>
</evidence>
<dbReference type="Gene3D" id="3.30.200.20">
    <property type="entry name" value="Phosphorylase Kinase, domain 1"/>
    <property type="match status" value="1"/>
</dbReference>
<name>A0AAD1U0E3_EUPCR</name>
<organism evidence="10 11">
    <name type="scientific">Euplotes crassus</name>
    <dbReference type="NCBI Taxonomy" id="5936"/>
    <lineage>
        <taxon>Eukaryota</taxon>
        <taxon>Sar</taxon>
        <taxon>Alveolata</taxon>
        <taxon>Ciliophora</taxon>
        <taxon>Intramacronucleata</taxon>
        <taxon>Spirotrichea</taxon>
        <taxon>Hypotrichia</taxon>
        <taxon>Euplotida</taxon>
        <taxon>Euplotidae</taxon>
        <taxon>Moneuplotes</taxon>
    </lineage>
</organism>
<evidence type="ECO:0000256" key="4">
    <source>
        <dbReference type="ARBA" id="ARBA00022741"/>
    </source>
</evidence>
<evidence type="ECO:0000256" key="6">
    <source>
        <dbReference type="ARBA" id="ARBA00022840"/>
    </source>
</evidence>
<dbReference type="Proteomes" id="UP001295684">
    <property type="component" value="Unassembled WGS sequence"/>
</dbReference>
<feature type="region of interest" description="Disordered" evidence="8">
    <location>
        <begin position="241"/>
        <end position="267"/>
    </location>
</feature>
<evidence type="ECO:0000259" key="9">
    <source>
        <dbReference type="PROSITE" id="PS50011"/>
    </source>
</evidence>
<comment type="caution">
    <text evidence="10">The sequence shown here is derived from an EMBL/GenBank/DDBJ whole genome shotgun (WGS) entry which is preliminary data.</text>
</comment>
<accession>A0AAD1U0E3</accession>
<dbReference type="InterPro" id="IPR000719">
    <property type="entry name" value="Prot_kinase_dom"/>
</dbReference>
<feature type="compositionally biased region" description="Basic and acidic residues" evidence="8">
    <location>
        <begin position="210"/>
        <end position="223"/>
    </location>
</feature>
<sequence length="649" mass="75754">MSNLDKKKDEEEGEIKVETRDSTTNRRKSKRPRWKRSRSRGRDRSRDRYTSSRRDRSRRHRDSRKKRKTSHSDNSSNGSYRSHSRRSKHRKRDRKERDKRRSSERRDRYKDRYSTRDEIPSSKNLDTKETKLDPKEDTSVKKEPSITEDNVFINMEDEEERLKREQEERERRIKEIMSKHNKTVGKEPQDSQAGQYLEPSQTNPDEEQKDDLSANSEKDEELKKMDEENVKLLKMLQQERLNLEKSTEKAAQPQEEKEENKSEASGESFDMFNFDSDGEDNQNIINKAVDQGIKIQSDDINVDADGYYQPRIGEIITASSTGKQYKIASIAGKGVFSVVVKAEDVNSKEDDEHKLVGIKIIRLRDIMVLSGNKEKDILKDLNEGDACKNRYIIRMIDHFYYRKHLCIVFEHMHLNLREILKKYGKSIGLSLQGVKMYATQLLIALDFLRRKRIIHADLKPDNILVQEDLSKIKLCDFGTAFSVDERTITEYLASGFYRAPEVIIGCNYDTQIDVWAAGVSLYEIYTGDVMFPGDSNTEMLRLIMEIKGRISTKMLKKGEYTSKHFDSQSRLLVRDLDPHTKQIIFKPTPVHPSPTKSLADILTKKRSKGDDPELLKKFADFLEKCLRCDPRKRLTPSEALHHPFIKDQC</sequence>
<feature type="compositionally biased region" description="Polar residues" evidence="8">
    <location>
        <begin position="190"/>
        <end position="203"/>
    </location>
</feature>
<feature type="compositionally biased region" description="Basic residues" evidence="8">
    <location>
        <begin position="82"/>
        <end position="94"/>
    </location>
</feature>
<feature type="compositionally biased region" description="Basic and acidic residues" evidence="8">
    <location>
        <begin position="241"/>
        <end position="264"/>
    </location>
</feature>
<dbReference type="InterPro" id="IPR011009">
    <property type="entry name" value="Kinase-like_dom_sf"/>
</dbReference>
<keyword evidence="5" id="KW-0418">Kinase</keyword>
<keyword evidence="4" id="KW-0547">Nucleotide-binding</keyword>
<dbReference type="FunFam" id="1.10.510.10:FF:000078">
    <property type="entry name" value="Serine/threonine-protein kinase PRP4 homolog"/>
    <property type="match status" value="1"/>
</dbReference>
<proteinExistence type="inferred from homology"/>
<gene>
    <name evidence="10" type="ORF">ECRASSUSDP1_LOCUS1171</name>
</gene>
<dbReference type="InterPro" id="IPR050494">
    <property type="entry name" value="Ser_Thr_dual-spec_kinase"/>
</dbReference>
<dbReference type="AlphaFoldDB" id="A0AAD1U0E3"/>
<protein>
    <recommendedName>
        <fullName evidence="1">non-specific serine/threonine protein kinase</fullName>
        <ecNumber evidence="1">2.7.11.1</ecNumber>
    </recommendedName>
</protein>
<dbReference type="SUPFAM" id="SSF56112">
    <property type="entry name" value="Protein kinase-like (PK-like)"/>
    <property type="match status" value="1"/>
</dbReference>
<feature type="compositionally biased region" description="Basic and acidic residues" evidence="8">
    <location>
        <begin position="1"/>
        <end position="24"/>
    </location>
</feature>
<comment type="similarity">
    <text evidence="7">Belongs to the protein kinase superfamily. CMGC Ser/Thr protein kinase family.</text>
</comment>
<dbReference type="InterPro" id="IPR008271">
    <property type="entry name" value="Ser/Thr_kinase_AS"/>
</dbReference>
<evidence type="ECO:0000313" key="11">
    <source>
        <dbReference type="Proteomes" id="UP001295684"/>
    </source>
</evidence>
<evidence type="ECO:0000256" key="1">
    <source>
        <dbReference type="ARBA" id="ARBA00012513"/>
    </source>
</evidence>
<feature type="compositionally biased region" description="Basic and acidic residues" evidence="8">
    <location>
        <begin position="160"/>
        <end position="189"/>
    </location>
</feature>